<evidence type="ECO:0000313" key="1">
    <source>
        <dbReference type="EMBL" id="RFA32173.1"/>
    </source>
</evidence>
<sequence>MRPDRPAHRGEARGVRQWPCAALSYKPGADYSLVIIDRRAAARVMGNETIVPHFHELASLLKRILPGRYNKPATDQVMSAGYKARYKELHDGYVKNNWDLDKLEEVAREAGITGEQWKLLRTRRLIHEDAGANEFFRGDGLTANNNPALDNQVGAVELFSFDANPRTLQELRDMQVIDILPDIALIGN</sequence>
<name>A0A3E0WIX4_9GAMM</name>
<protein>
    <submittedName>
        <fullName evidence="1">Uncharacterized protein</fullName>
    </submittedName>
</protein>
<reference evidence="2" key="1">
    <citation type="submission" date="2017-05" db="EMBL/GenBank/DDBJ databases">
        <authorList>
            <person name="Sharma S."/>
            <person name="Sidhu C."/>
            <person name="Pinnaka A.K."/>
        </authorList>
    </citation>
    <scope>NUCLEOTIDE SEQUENCE [LARGE SCALE GENOMIC DNA]</scope>
    <source>
        <strain evidence="2">AK93</strain>
    </source>
</reference>
<dbReference type="Proteomes" id="UP000256763">
    <property type="component" value="Unassembled WGS sequence"/>
</dbReference>
<proteinExistence type="predicted"/>
<evidence type="ECO:0000313" key="2">
    <source>
        <dbReference type="Proteomes" id="UP000256763"/>
    </source>
</evidence>
<gene>
    <name evidence="1" type="ORF">CAL65_20345</name>
</gene>
<dbReference type="EMBL" id="NFZW01000033">
    <property type="protein sequence ID" value="RFA32173.1"/>
    <property type="molecule type" value="Genomic_DNA"/>
</dbReference>
<comment type="caution">
    <text evidence="1">The sequence shown here is derived from an EMBL/GenBank/DDBJ whole genome shotgun (WGS) entry which is preliminary data.</text>
</comment>
<keyword evidence="2" id="KW-1185">Reference proteome</keyword>
<organism evidence="1 2">
    <name type="scientific">Alkalilimnicola ehrlichii</name>
    <dbReference type="NCBI Taxonomy" id="351052"/>
    <lineage>
        <taxon>Bacteria</taxon>
        <taxon>Pseudomonadati</taxon>
        <taxon>Pseudomonadota</taxon>
        <taxon>Gammaproteobacteria</taxon>
        <taxon>Chromatiales</taxon>
        <taxon>Ectothiorhodospiraceae</taxon>
        <taxon>Alkalilimnicola</taxon>
    </lineage>
</organism>
<dbReference type="AlphaFoldDB" id="A0A3E0WIX4"/>
<accession>A0A3E0WIX4</accession>